<feature type="compositionally biased region" description="Basic and acidic residues" evidence="4">
    <location>
        <begin position="108"/>
        <end position="118"/>
    </location>
</feature>
<dbReference type="Proteomes" id="UP000242951">
    <property type="component" value="Unassembled WGS sequence"/>
</dbReference>
<dbReference type="PANTHER" id="PTHR43820:SF2">
    <property type="entry name" value="ABC TRANSPORTER ATP-BINDING PROTEIN"/>
    <property type="match status" value="1"/>
</dbReference>
<keyword evidence="7" id="KW-1185">Reference proteome</keyword>
<accession>A0ABR5HMX4</accession>
<keyword evidence="6" id="KW-0067">ATP-binding</keyword>
<evidence type="ECO:0000256" key="4">
    <source>
        <dbReference type="SAM" id="MobiDB-lite"/>
    </source>
</evidence>
<dbReference type="InterPro" id="IPR052156">
    <property type="entry name" value="BCAA_Transport_ATP-bd_LivF"/>
</dbReference>
<protein>
    <submittedName>
        <fullName evidence="6">Branched-chain amino acid transport ATP-binding protein LivF</fullName>
    </submittedName>
</protein>
<keyword evidence="6" id="KW-0547">Nucleotide-binding</keyword>
<dbReference type="GO" id="GO:0005524">
    <property type="term" value="F:ATP binding"/>
    <property type="evidence" value="ECO:0007669"/>
    <property type="project" value="UniProtKB-KW"/>
</dbReference>
<keyword evidence="2" id="KW-0813">Transport</keyword>
<sequence>MTSLLKVHKLNAWYGRAHILFDVGFEIGEGEVVALMGRNGAGKSTTMKAVMNLLSRTSGDITFMGDDISAWPTHRACGAGLCAGRLPRVRRSYCDGKSRHGPSIAAKRGADMDARKAF</sequence>
<dbReference type="EMBL" id="LELG01000045">
    <property type="protein sequence ID" value="KMQ80745.1"/>
    <property type="molecule type" value="Genomic_DNA"/>
</dbReference>
<reference evidence="6 7" key="1">
    <citation type="submission" date="2015-06" db="EMBL/GenBank/DDBJ databases">
        <title>Comparative genomics of Burkholderia leaf nodule symbionts.</title>
        <authorList>
            <person name="Carlier A."/>
            <person name="Eberl L."/>
            <person name="Pinto-Carbo M."/>
        </authorList>
    </citation>
    <scope>NUCLEOTIDE SEQUENCE [LARGE SCALE GENOMIC DNA]</scope>
    <source>
        <strain evidence="6 7">UZHbot3</strain>
    </source>
</reference>
<feature type="region of interest" description="Disordered" evidence="4">
    <location>
        <begin position="95"/>
        <end position="118"/>
    </location>
</feature>
<comment type="similarity">
    <text evidence="1">Belongs to the ABC transporter superfamily.</text>
</comment>
<comment type="caution">
    <text evidence="6">The sequence shown here is derived from an EMBL/GenBank/DDBJ whole genome shotgun (WGS) entry which is preliminary data.</text>
</comment>
<dbReference type="SUPFAM" id="SSF52540">
    <property type="entry name" value="P-loop containing nucleoside triphosphate hydrolases"/>
    <property type="match status" value="1"/>
</dbReference>
<proteinExistence type="inferred from homology"/>
<name>A0ABR5HMX4_9BURK</name>
<organism evidence="6 7">
    <name type="scientific">Candidatus Burkholderia pumila</name>
    <dbReference type="NCBI Taxonomy" id="1090375"/>
    <lineage>
        <taxon>Bacteria</taxon>
        <taxon>Pseudomonadati</taxon>
        <taxon>Pseudomonadota</taxon>
        <taxon>Betaproteobacteria</taxon>
        <taxon>Burkholderiales</taxon>
        <taxon>Burkholderiaceae</taxon>
        <taxon>Burkholderia</taxon>
    </lineage>
</organism>
<gene>
    <name evidence="6" type="ORF">BPMI_02706</name>
</gene>
<evidence type="ECO:0000256" key="2">
    <source>
        <dbReference type="ARBA" id="ARBA00022448"/>
    </source>
</evidence>
<dbReference type="Pfam" id="PF00005">
    <property type="entry name" value="ABC_tran"/>
    <property type="match status" value="1"/>
</dbReference>
<evidence type="ECO:0000259" key="5">
    <source>
        <dbReference type="Pfam" id="PF00005"/>
    </source>
</evidence>
<keyword evidence="3" id="KW-0029">Amino-acid transport</keyword>
<evidence type="ECO:0000256" key="1">
    <source>
        <dbReference type="ARBA" id="ARBA00005417"/>
    </source>
</evidence>
<evidence type="ECO:0000313" key="6">
    <source>
        <dbReference type="EMBL" id="KMQ80745.1"/>
    </source>
</evidence>
<feature type="domain" description="ABC transporter" evidence="5">
    <location>
        <begin position="22"/>
        <end position="70"/>
    </location>
</feature>
<evidence type="ECO:0000313" key="7">
    <source>
        <dbReference type="Proteomes" id="UP000242951"/>
    </source>
</evidence>
<dbReference type="InterPro" id="IPR003439">
    <property type="entry name" value="ABC_transporter-like_ATP-bd"/>
</dbReference>
<dbReference type="PANTHER" id="PTHR43820">
    <property type="entry name" value="HIGH-AFFINITY BRANCHED-CHAIN AMINO ACID TRANSPORT ATP-BINDING PROTEIN LIVF"/>
    <property type="match status" value="1"/>
</dbReference>
<dbReference type="InterPro" id="IPR027417">
    <property type="entry name" value="P-loop_NTPase"/>
</dbReference>
<evidence type="ECO:0000256" key="3">
    <source>
        <dbReference type="ARBA" id="ARBA00022970"/>
    </source>
</evidence>
<dbReference type="Gene3D" id="3.40.50.300">
    <property type="entry name" value="P-loop containing nucleotide triphosphate hydrolases"/>
    <property type="match status" value="1"/>
</dbReference>